<organism evidence="2 3">
    <name type="scientific">Mycena chlorophos</name>
    <name type="common">Agaric fungus</name>
    <name type="synonym">Agaricus chlorophos</name>
    <dbReference type="NCBI Taxonomy" id="658473"/>
    <lineage>
        <taxon>Eukaryota</taxon>
        <taxon>Fungi</taxon>
        <taxon>Dikarya</taxon>
        <taxon>Basidiomycota</taxon>
        <taxon>Agaricomycotina</taxon>
        <taxon>Agaricomycetes</taxon>
        <taxon>Agaricomycetidae</taxon>
        <taxon>Agaricales</taxon>
        <taxon>Marasmiineae</taxon>
        <taxon>Mycenaceae</taxon>
        <taxon>Mycena</taxon>
    </lineage>
</organism>
<accession>A0A8H6RZD1</accession>
<protein>
    <submittedName>
        <fullName evidence="2">Uncharacterized protein</fullName>
    </submittedName>
</protein>
<keyword evidence="3" id="KW-1185">Reference proteome</keyword>
<feature type="region of interest" description="Disordered" evidence="1">
    <location>
        <begin position="1"/>
        <end position="21"/>
    </location>
</feature>
<evidence type="ECO:0000256" key="1">
    <source>
        <dbReference type="SAM" id="MobiDB-lite"/>
    </source>
</evidence>
<gene>
    <name evidence="2" type="ORF">HMN09_01351200</name>
</gene>
<dbReference type="AlphaFoldDB" id="A0A8H6RZD1"/>
<dbReference type="EMBL" id="JACAZE010000030">
    <property type="protein sequence ID" value="KAF7289032.1"/>
    <property type="molecule type" value="Genomic_DNA"/>
</dbReference>
<evidence type="ECO:0000313" key="3">
    <source>
        <dbReference type="Proteomes" id="UP000613580"/>
    </source>
</evidence>
<reference evidence="2" key="1">
    <citation type="submission" date="2020-05" db="EMBL/GenBank/DDBJ databases">
        <title>Mycena genomes resolve the evolution of fungal bioluminescence.</title>
        <authorList>
            <person name="Tsai I.J."/>
        </authorList>
    </citation>
    <scope>NUCLEOTIDE SEQUENCE</scope>
    <source>
        <strain evidence="2">110903Hualien_Pintung</strain>
    </source>
</reference>
<evidence type="ECO:0000313" key="2">
    <source>
        <dbReference type="EMBL" id="KAF7289032.1"/>
    </source>
</evidence>
<dbReference type="Proteomes" id="UP000613580">
    <property type="component" value="Unassembled WGS sequence"/>
</dbReference>
<name>A0A8H6RZD1_MYCCL</name>
<comment type="caution">
    <text evidence="2">The sequence shown here is derived from an EMBL/GenBank/DDBJ whole genome shotgun (WGS) entry which is preliminary data.</text>
</comment>
<dbReference type="OrthoDB" id="2900663at2759"/>
<proteinExistence type="predicted"/>
<sequence>MARLYDKSGMPEGPDNNPVFPPEIEREIMEVAARSPGTATTLALVARRTQIWMERLIYETVTLASPTVTERFISVLNSRPVEFFSKAVKSLCIPGDIPLASAIRVLQACQGVINLALWLPLQATPLLPYISALRPRRLSVNVSGLFGAKMPLQIENEKSSLAACADFTHPFFSRVTHLELVDWLVPLILSDTTLNLPLLAPHLTHLALDVDPCVDASALVRLRVQSILRACRSLVICLGVVDDDDTMIVASDEFSDVAADDPRLVILSDSADVVASWEDSVRGSDTNIWVFAEGIVKERVGKSSM</sequence>